<protein>
    <submittedName>
        <fullName evidence="1">Uncharacterized protein</fullName>
    </submittedName>
</protein>
<proteinExistence type="predicted"/>
<dbReference type="AlphaFoldDB" id="A0A0A9C0R8"/>
<accession>A0A0A9C0R8</accession>
<evidence type="ECO:0000313" key="1">
    <source>
        <dbReference type="EMBL" id="JAD69131.1"/>
    </source>
</evidence>
<sequence length="20" mass="2462">MRCWAESTRVVVRKHQFKVT</sequence>
<dbReference type="EMBL" id="GBRH01228764">
    <property type="protein sequence ID" value="JAD69131.1"/>
    <property type="molecule type" value="Transcribed_RNA"/>
</dbReference>
<organism evidence="1">
    <name type="scientific">Arundo donax</name>
    <name type="common">Giant reed</name>
    <name type="synonym">Donax arundinaceus</name>
    <dbReference type="NCBI Taxonomy" id="35708"/>
    <lineage>
        <taxon>Eukaryota</taxon>
        <taxon>Viridiplantae</taxon>
        <taxon>Streptophyta</taxon>
        <taxon>Embryophyta</taxon>
        <taxon>Tracheophyta</taxon>
        <taxon>Spermatophyta</taxon>
        <taxon>Magnoliopsida</taxon>
        <taxon>Liliopsida</taxon>
        <taxon>Poales</taxon>
        <taxon>Poaceae</taxon>
        <taxon>PACMAD clade</taxon>
        <taxon>Arundinoideae</taxon>
        <taxon>Arundineae</taxon>
        <taxon>Arundo</taxon>
    </lineage>
</organism>
<reference evidence="1" key="2">
    <citation type="journal article" date="2015" name="Data Brief">
        <title>Shoot transcriptome of the giant reed, Arundo donax.</title>
        <authorList>
            <person name="Barrero R.A."/>
            <person name="Guerrero F.D."/>
            <person name="Moolhuijzen P."/>
            <person name="Goolsby J.A."/>
            <person name="Tidwell J."/>
            <person name="Bellgard S.E."/>
            <person name="Bellgard M.I."/>
        </authorList>
    </citation>
    <scope>NUCLEOTIDE SEQUENCE</scope>
    <source>
        <tissue evidence="1">Shoot tissue taken approximately 20 cm above the soil surface</tissue>
    </source>
</reference>
<reference evidence="1" key="1">
    <citation type="submission" date="2014-09" db="EMBL/GenBank/DDBJ databases">
        <authorList>
            <person name="Magalhaes I.L.F."/>
            <person name="Oliveira U."/>
            <person name="Santos F.R."/>
            <person name="Vidigal T.H.D.A."/>
            <person name="Brescovit A.D."/>
            <person name="Santos A.J."/>
        </authorList>
    </citation>
    <scope>NUCLEOTIDE SEQUENCE</scope>
    <source>
        <tissue evidence="1">Shoot tissue taken approximately 20 cm above the soil surface</tissue>
    </source>
</reference>
<name>A0A0A9C0R8_ARUDO</name>